<dbReference type="Gene3D" id="3.40.50.150">
    <property type="entry name" value="Vaccinia Virus protein VP39"/>
    <property type="match status" value="1"/>
</dbReference>
<dbReference type="PANTHER" id="PTHR44809:SF1">
    <property type="entry name" value="PROTEIN O-MANNOSYL-TRANSFERASE TMTC1"/>
    <property type="match status" value="1"/>
</dbReference>
<dbReference type="SUPFAM" id="SSF53335">
    <property type="entry name" value="S-adenosyl-L-methionine-dependent methyltransferases"/>
    <property type="match status" value="1"/>
</dbReference>
<gene>
    <name evidence="3" type="ORF">LMG29542_01419</name>
</gene>
<feature type="repeat" description="TPR" evidence="1">
    <location>
        <begin position="191"/>
        <end position="224"/>
    </location>
</feature>
<dbReference type="InterPro" id="IPR029063">
    <property type="entry name" value="SAM-dependent_MTases_sf"/>
</dbReference>
<dbReference type="InterPro" id="IPR013216">
    <property type="entry name" value="Methyltransf_11"/>
</dbReference>
<keyword evidence="4" id="KW-1185">Reference proteome</keyword>
<dbReference type="InterPro" id="IPR019734">
    <property type="entry name" value="TPR_rpt"/>
</dbReference>
<evidence type="ECO:0000313" key="3">
    <source>
        <dbReference type="EMBL" id="CAB3751126.1"/>
    </source>
</evidence>
<dbReference type="Proteomes" id="UP000494363">
    <property type="component" value="Unassembled WGS sequence"/>
</dbReference>
<dbReference type="AlphaFoldDB" id="A0A6J5DE82"/>
<dbReference type="Pfam" id="PF08241">
    <property type="entry name" value="Methyltransf_11"/>
    <property type="match status" value="1"/>
</dbReference>
<dbReference type="SMART" id="SM00028">
    <property type="entry name" value="TPR"/>
    <property type="match status" value="5"/>
</dbReference>
<evidence type="ECO:0000313" key="4">
    <source>
        <dbReference type="Proteomes" id="UP000494363"/>
    </source>
</evidence>
<dbReference type="PANTHER" id="PTHR44809">
    <property type="match status" value="1"/>
</dbReference>
<evidence type="ECO:0000256" key="1">
    <source>
        <dbReference type="PROSITE-ProRule" id="PRU00339"/>
    </source>
</evidence>
<dbReference type="InterPro" id="IPR052943">
    <property type="entry name" value="TMTC_O-mannosyl-trnsfr"/>
</dbReference>
<proteinExistence type="predicted"/>
<dbReference type="GO" id="GO:0008757">
    <property type="term" value="F:S-adenosylmethionine-dependent methyltransferase activity"/>
    <property type="evidence" value="ECO:0007669"/>
    <property type="project" value="InterPro"/>
</dbReference>
<name>A0A6J5DE82_9BURK</name>
<dbReference type="RefSeq" id="WP_175225749.1">
    <property type="nucleotide sequence ID" value="NZ_CADIKH010000005.1"/>
</dbReference>
<dbReference type="SUPFAM" id="SSF48452">
    <property type="entry name" value="TPR-like"/>
    <property type="match status" value="1"/>
</dbReference>
<protein>
    <recommendedName>
        <fullName evidence="2">Methyltransferase type 11 domain-containing protein</fullName>
    </recommendedName>
</protein>
<evidence type="ECO:0000259" key="2">
    <source>
        <dbReference type="Pfam" id="PF08241"/>
    </source>
</evidence>
<dbReference type="EMBL" id="CADIKH010000005">
    <property type="protein sequence ID" value="CAB3751126.1"/>
    <property type="molecule type" value="Genomic_DNA"/>
</dbReference>
<feature type="repeat" description="TPR" evidence="1">
    <location>
        <begin position="51"/>
        <end position="84"/>
    </location>
</feature>
<dbReference type="Gene3D" id="1.25.40.10">
    <property type="entry name" value="Tetratricopeptide repeat domain"/>
    <property type="match status" value="1"/>
</dbReference>
<dbReference type="Pfam" id="PF13424">
    <property type="entry name" value="TPR_12"/>
    <property type="match status" value="1"/>
</dbReference>
<organism evidence="3 4">
    <name type="scientific">Paraburkholderia humisilvae</name>
    <dbReference type="NCBI Taxonomy" id="627669"/>
    <lineage>
        <taxon>Bacteria</taxon>
        <taxon>Pseudomonadati</taxon>
        <taxon>Pseudomonadota</taxon>
        <taxon>Betaproteobacteria</taxon>
        <taxon>Burkholderiales</taxon>
        <taxon>Burkholderiaceae</taxon>
        <taxon>Paraburkholderia</taxon>
    </lineage>
</organism>
<sequence length="447" mass="49372">MQNLSSHRKPTSARPALTITLQQAVQAHQAGQLDTAERLYRRVLTLRAAQPDALHYLGVLHHQRGQSDQAVELVSRSLRLTPGHADAHSNLGNIHKECGRLEEAEACYRRALHIAAAHPQALGNLAVVLEAQARDDDARSAYQQWLDRRPDEPRAHYQFGRFLCNHARAREDIEHAVERFRHAYRLDRGNVQALESLGVALYGLGSIDEAAQVYRDWASIDPRNPIPRHMLAACGTTDAPPRANDDYVRELFDGFAASFDEQLLKNLGYRAPQALVDALGDIGDSLDVLDAGCGTGLCGPLLRARSRTLVGVDLSEGMLERARLRGCYDELVSGELGVYLQAHTHAYDLILCADTLVYFGELDEVLALARRALRAGGRLVFSLEARLDTHEGGYALTPSGRYQHSRAYVQQCLAAAEFADVRIDAQALRKEAGEWVGGWAVLARCPL</sequence>
<reference evidence="3 4" key="1">
    <citation type="submission" date="2020-04" db="EMBL/GenBank/DDBJ databases">
        <authorList>
            <person name="De Canck E."/>
        </authorList>
    </citation>
    <scope>NUCLEOTIDE SEQUENCE [LARGE SCALE GENOMIC DNA]</scope>
    <source>
        <strain evidence="3 4">LMG 29542</strain>
    </source>
</reference>
<keyword evidence="1" id="KW-0802">TPR repeat</keyword>
<dbReference type="InterPro" id="IPR011990">
    <property type="entry name" value="TPR-like_helical_dom_sf"/>
</dbReference>
<feature type="repeat" description="TPR" evidence="1">
    <location>
        <begin position="85"/>
        <end position="118"/>
    </location>
</feature>
<feature type="domain" description="Methyltransferase type 11" evidence="2">
    <location>
        <begin position="289"/>
        <end position="381"/>
    </location>
</feature>
<dbReference type="Pfam" id="PF13432">
    <property type="entry name" value="TPR_16"/>
    <property type="match status" value="2"/>
</dbReference>
<accession>A0A6J5DE82</accession>
<dbReference type="PROSITE" id="PS50005">
    <property type="entry name" value="TPR"/>
    <property type="match status" value="3"/>
</dbReference>